<proteinExistence type="predicted"/>
<dbReference type="EnsemblPlants" id="AVESA.00010b.r2.4AG0623600.2">
    <property type="protein sequence ID" value="AVESA.00010b.r2.4AG0623600.2.CDS"/>
    <property type="gene ID" value="AVESA.00010b.r2.4AG0623600"/>
</dbReference>
<keyword evidence="2" id="KW-1185">Reference proteome</keyword>
<reference evidence="1" key="1">
    <citation type="submission" date="2021-05" db="EMBL/GenBank/DDBJ databases">
        <authorList>
            <person name="Scholz U."/>
            <person name="Mascher M."/>
            <person name="Fiebig A."/>
        </authorList>
    </citation>
    <scope>NUCLEOTIDE SEQUENCE [LARGE SCALE GENOMIC DNA]</scope>
</reference>
<evidence type="ECO:0000313" key="2">
    <source>
        <dbReference type="Proteomes" id="UP001732700"/>
    </source>
</evidence>
<organism evidence="1 2">
    <name type="scientific">Avena sativa</name>
    <name type="common">Oat</name>
    <dbReference type="NCBI Taxonomy" id="4498"/>
    <lineage>
        <taxon>Eukaryota</taxon>
        <taxon>Viridiplantae</taxon>
        <taxon>Streptophyta</taxon>
        <taxon>Embryophyta</taxon>
        <taxon>Tracheophyta</taxon>
        <taxon>Spermatophyta</taxon>
        <taxon>Magnoliopsida</taxon>
        <taxon>Liliopsida</taxon>
        <taxon>Poales</taxon>
        <taxon>Poaceae</taxon>
        <taxon>BOP clade</taxon>
        <taxon>Pooideae</taxon>
        <taxon>Poodae</taxon>
        <taxon>Poeae</taxon>
        <taxon>Poeae Chloroplast Group 1 (Aveneae type)</taxon>
        <taxon>Aveninae</taxon>
        <taxon>Avena</taxon>
    </lineage>
</organism>
<sequence>MATLVRHDSNSTRYSWLWVSHISPKNSKWLQENLTDMDMMVKAMIKLINEDADSFARRAEMYYKKRPELMKHVEEFYRAYRALAERYDQATGALRQAHRTISEEFPNHMPSMSDESPSSSQEVEPRTPEMQAPLRAPFDPDDMHKDALGVSPQQFTLKRHGTHTDEISSLSSRKGLKQFNDLFASSDSTHRVSFSDGKVRKGLTFESPDAKGKQDASDDTTNLQDEVSKLLAESQSLKQHISSESQRADNAESEIQSLKDIISCLTSEKDAALLQYSESTKRLSGLETELSKAHNELKELSDYMAMEVENLNSAKSRNSTMQSDLETLGQKITVQEQELAQNREKIESLQDESAKRKQAEDALYTIEKDYTRSQEEASRLALELEAANDRLSEFKQVKLNLDDTVSELNNEVVRLSAQNRVSELLIEELRGDLDCMVDLKSKFESEIHALRSTVSEIKTEKDVALLQHQHCVEQVSNLESKLLKAHSEREKIELKVQMLVQELEQKREEADAMHARLQDEHFNHMEKEAALLAMEDLHSQSQEEAKRLAQDLEHLNKKLSDLENKNLKLHDMSQDFERVILELNFKNNAAFLEQQKSLEIVSCLEAQLLVTHSELEKTVNKSQMLEQELVQMKKQMGDLQSNLHQEEQKCMLSEKTLLRVEHLHLQSQEEAKGLAQDVESLSKKFREAENDRLDLQNISRELKNTISEMNSEKNVMLLQQQQSLERVSYLEAHLSDVQSDLEKNKEKVQLLEQELKHKKEMMNGLHNNLEEEGHKRMHAEAELTMVRNLHSESEKEVGKLVMDLQKLNDELSEVQDSNLIVEDLLCELMNTISVLNTEKDAALVQLQLSLERVTDLKSEVSETRLEVEKTEHKLQMLEQEFAQKNVLVDILQSSLQDESKKRVEAETLLISNENQYFQSQEEVNRLAMEIEMLNRKLNEVENLSFELKNTILLLNSEKDTTLLQYKQSLIKTSDLESKLSGVQIELENAEQKVQMLDKELEQKREEVDSLDTSLKDEVRKHTEGETALLTITNLYSNSQEEVNRLSLEINRLNRKLTEVENMSSELKNSIFLLNSEKDTSLLQHKQSLVRVSDLESKLSEVQDELQNSQQEVQMLDKELKQKREEVDNLQTSLKDEAQKRIKGEASLLVMTNLHSQSQEEVNRLVLKIESLNGKLNEMENSKVDLENMISKHAEDNRILGEQNLSSELTIRGLHDELDMLREMKVNLESEVGLHIGEKGMLQSQLARQKKDTEILEKQYCSLEHEMEAVNRRAATVQQLLEEKVCDIEKLSDEYLILKKSFSNAIVEMEALKEIVKELEASENSLKYEVSLRSSEKDALGLELHILDKKYSDILGHKSMLETSFSNLNSELQELRMKLKHSEELSRSYLANNSAILAEQDNILSQLESTKLAMKSLENEHADLGDKHSSLLSEKDLLCSQLRNLQDQVEIRNEQHEALLRLHQMQINDFEATVSSLQENIYHMNQMLDQEQQEYTHASISALVLNNSLADVKDKNVALFDECQKFIKATHTAEILIARLEEEANLVCCQLESTKLAMKSLENEHVDLGDKHSSLLSEKDLLYSQLKNLQDQVEIRNEQHEALLRLHQIQINDFEATVSSLQENIYHMNQMLDQEQQECTHASISALVLNNSLADVKDKNVALFDECQKFIKATHTAEILIARLEEEAKNEEEEKKALLEHNKKLMHGISQQIKILNICEDLGRPGVAHDEILLQTLSRETLNHVKHTEESEHRNVFMEAELSVLGTILAQIVIDFRDLHLQKCKLEKEVETGAAELLFLRNKNHKLIDLNEQLGQRLQQCSEIEETLKIEIASGMTQLMQKDDKLRKADEKNQFLQETNHELCRVLRDLEASAEDAKRVKGELEKKITTLIEQGVVRDNDFLLLCKAKVALQGEVDIHKQKEESLMSTLEMATKEAEQHEREIVSLLSDMITCSVNVMIYEEHLLELMMECEALEIRMVTEKGMLMKEISSRDAYMDELHRRIASMGGENADLKEEKSTYLPLVASLSGQISMLEECTHLLSELDEEGKLEFVQVDKRGSECLDKQSGVLELQNLTARVEALRVVIADVKDRRDKEISESAAKLELANLEIQDLKIRKGSCIGHKEQYMEDYTQNYDADNSKGKQAQIMKDIELDQVSTCPPYGTGATVYPLGGDSNAELDDEMLQLWETAEKDCKNQTAKSSSSEHDIQAVEEVKSQYPSFELARGRDLGVDRLDISTASQEPQQLWTKNVLEKLATDAQGLLIIQASIEEVKQKIEGTWNGKSPSGSEYSSIRAQLQEIEGSVLEQIGLNNSLTKKTESYPEFEASAELEGYSSRRKISEQVQKGSEKVARLDLELQKIQYVLLKLEEEHEYTRVKVSEKRSRLLLRDYVYARKDKNDARQKKKSRVPFCGCVRPRTITDEH</sequence>
<accession>A0ACD5WGZ2</accession>
<protein>
    <submittedName>
        <fullName evidence="1">Uncharacterized protein</fullName>
    </submittedName>
</protein>
<evidence type="ECO:0000313" key="1">
    <source>
        <dbReference type="EnsemblPlants" id="AVESA.00010b.r2.4AG0623600.2.CDS"/>
    </source>
</evidence>
<name>A0ACD5WGZ2_AVESA</name>
<dbReference type="Proteomes" id="UP001732700">
    <property type="component" value="Chromosome 4A"/>
</dbReference>
<reference evidence="1" key="2">
    <citation type="submission" date="2025-09" db="UniProtKB">
        <authorList>
            <consortium name="EnsemblPlants"/>
        </authorList>
    </citation>
    <scope>IDENTIFICATION</scope>
</reference>